<dbReference type="GO" id="GO:0003723">
    <property type="term" value="F:RNA binding"/>
    <property type="evidence" value="ECO:0007669"/>
    <property type="project" value="InterPro"/>
</dbReference>
<dbReference type="Pfam" id="PF00445">
    <property type="entry name" value="Ribonuclease_T2"/>
    <property type="match status" value="1"/>
</dbReference>
<dbReference type="SUPFAM" id="SSF55895">
    <property type="entry name" value="Ribonuclease Rh-like"/>
    <property type="match status" value="1"/>
</dbReference>
<dbReference type="PANTHER" id="PTHR11240">
    <property type="entry name" value="RIBONUCLEASE T2"/>
    <property type="match status" value="1"/>
</dbReference>
<dbReference type="GO" id="GO:0033897">
    <property type="term" value="F:ribonuclease T2 activity"/>
    <property type="evidence" value="ECO:0007669"/>
    <property type="project" value="InterPro"/>
</dbReference>
<evidence type="ECO:0000256" key="1">
    <source>
        <dbReference type="ARBA" id="ARBA00007469"/>
    </source>
</evidence>
<gene>
    <name evidence="3" type="ORF">HELGO_WM10429</name>
</gene>
<comment type="similarity">
    <text evidence="1 2">Belongs to the RNase T2 family.</text>
</comment>
<dbReference type="InterPro" id="IPR018188">
    <property type="entry name" value="RNase_T2_His_AS_1"/>
</dbReference>
<dbReference type="PANTHER" id="PTHR11240:SF22">
    <property type="entry name" value="RIBONUCLEASE T2"/>
    <property type="match status" value="1"/>
</dbReference>
<dbReference type="GO" id="GO:0016787">
    <property type="term" value="F:hydrolase activity"/>
    <property type="evidence" value="ECO:0007669"/>
    <property type="project" value="UniProtKB-KW"/>
</dbReference>
<dbReference type="EMBL" id="CACVAX010000008">
    <property type="protein sequence ID" value="CAA6803752.1"/>
    <property type="molecule type" value="Genomic_DNA"/>
</dbReference>
<sequence>MLILPLLLIAKKPKVYETAMLECPAYNNMKRTMNSNDVQLETGKKYRVLQKNKGQTLILLEGERVAQRWVKEVCLSDSTNTKELQKTKTFSDQRPNSKSTSKQNLLAISWQNAFCQTHQYKKECKSMDSKSFGAFEFVLHGLWPQPRNNVYCDVSKKQVGMDKNKQWYSLDKLVLDSDTRSKLSTVMPGYHSYLHRHEWIKHGTCYGTSADDYYDDSIALLAQVNASRVQQYFKQNIGRMVNLKEIRKVFDKEFGRGAGEHVTMNCKQGLVTELWLHLGSGNTDLKALFKGGEEPRSRCYKGRVDAVGF</sequence>
<dbReference type="InterPro" id="IPR036430">
    <property type="entry name" value="RNase_T2-like_sf"/>
</dbReference>
<name>A0A6S6SK55_9BACT</name>
<accession>A0A6S6SK55</accession>
<dbReference type="PROSITE" id="PS00530">
    <property type="entry name" value="RNASE_T2_1"/>
    <property type="match status" value="1"/>
</dbReference>
<dbReference type="Gene3D" id="3.90.730.10">
    <property type="entry name" value="Ribonuclease T2-like"/>
    <property type="match status" value="1"/>
</dbReference>
<organism evidence="3">
    <name type="scientific">uncultured Sulfurovum sp</name>
    <dbReference type="NCBI Taxonomy" id="269237"/>
    <lineage>
        <taxon>Bacteria</taxon>
        <taxon>Pseudomonadati</taxon>
        <taxon>Campylobacterota</taxon>
        <taxon>Epsilonproteobacteria</taxon>
        <taxon>Campylobacterales</taxon>
        <taxon>Sulfurovaceae</taxon>
        <taxon>Sulfurovum</taxon>
        <taxon>environmental samples</taxon>
    </lineage>
</organism>
<protein>
    <submittedName>
        <fullName evidence="3">Ribonuclease I (EC)</fullName>
        <ecNumber evidence="3">3.1.27.6</ecNumber>
    </submittedName>
</protein>
<dbReference type="GO" id="GO:0006401">
    <property type="term" value="P:RNA catabolic process"/>
    <property type="evidence" value="ECO:0007669"/>
    <property type="project" value="TreeGrafter"/>
</dbReference>
<reference evidence="3" key="1">
    <citation type="submission" date="2020-01" db="EMBL/GenBank/DDBJ databases">
        <authorList>
            <person name="Meier V. D."/>
            <person name="Meier V D."/>
        </authorList>
    </citation>
    <scope>NUCLEOTIDE SEQUENCE</scope>
    <source>
        <strain evidence="3">HLG_WM_MAG_04</strain>
    </source>
</reference>
<dbReference type="InterPro" id="IPR033130">
    <property type="entry name" value="RNase_T2_His_AS_2"/>
</dbReference>
<dbReference type="EC" id="3.1.27.6" evidence="3"/>
<dbReference type="AlphaFoldDB" id="A0A6S6SK55"/>
<evidence type="ECO:0000313" key="3">
    <source>
        <dbReference type="EMBL" id="CAA6803752.1"/>
    </source>
</evidence>
<evidence type="ECO:0000256" key="2">
    <source>
        <dbReference type="RuleBase" id="RU004328"/>
    </source>
</evidence>
<keyword evidence="3" id="KW-0378">Hydrolase</keyword>
<proteinExistence type="inferred from homology"/>
<dbReference type="InterPro" id="IPR001568">
    <property type="entry name" value="RNase_T2-like"/>
</dbReference>
<dbReference type="PROSITE" id="PS00531">
    <property type="entry name" value="RNASE_T2_2"/>
    <property type="match status" value="1"/>
</dbReference>